<accession>A0A1H6UJ25</accession>
<dbReference type="Proteomes" id="UP000183077">
    <property type="component" value="Unassembled WGS sequence"/>
</dbReference>
<name>A0A1H6UJ25_9FLAO</name>
<evidence type="ECO:0000313" key="2">
    <source>
        <dbReference type="Proteomes" id="UP000183077"/>
    </source>
</evidence>
<sequence length="45" mass="5171">MAFAYTLAKQYIMKTLYPLQSRRNKALVAQQELAKEAIPTNQNLT</sequence>
<protein>
    <submittedName>
        <fullName evidence="1">Uncharacterized protein</fullName>
    </submittedName>
</protein>
<evidence type="ECO:0000313" key="1">
    <source>
        <dbReference type="EMBL" id="SEI92298.1"/>
    </source>
</evidence>
<proteinExistence type="predicted"/>
<reference evidence="1 2" key="1">
    <citation type="submission" date="2016-10" db="EMBL/GenBank/DDBJ databases">
        <authorList>
            <person name="de Groot N.N."/>
        </authorList>
    </citation>
    <scope>NUCLEOTIDE SEQUENCE [LARGE SCALE GENOMIC DNA]</scope>
    <source>
        <strain evidence="1 2">DSM 23048</strain>
    </source>
</reference>
<gene>
    <name evidence="1" type="ORF">SAMN04488018_10712</name>
</gene>
<dbReference type="AlphaFoldDB" id="A0A1H6UJ25"/>
<dbReference type="EMBL" id="FNYS01000007">
    <property type="protein sequence ID" value="SEI92298.1"/>
    <property type="molecule type" value="Genomic_DNA"/>
</dbReference>
<organism evidence="1 2">
    <name type="scientific">Myroides marinus</name>
    <dbReference type="NCBI Taxonomy" id="703342"/>
    <lineage>
        <taxon>Bacteria</taxon>
        <taxon>Pseudomonadati</taxon>
        <taxon>Bacteroidota</taxon>
        <taxon>Flavobacteriia</taxon>
        <taxon>Flavobacteriales</taxon>
        <taxon>Flavobacteriaceae</taxon>
        <taxon>Myroides</taxon>
    </lineage>
</organism>